<evidence type="ECO:0000256" key="2">
    <source>
        <dbReference type="ARBA" id="ARBA00022837"/>
    </source>
</evidence>
<evidence type="ECO:0000259" key="3">
    <source>
        <dbReference type="PROSITE" id="PS50004"/>
    </source>
</evidence>
<keyword evidence="1" id="KW-0479">Metal-binding</keyword>
<dbReference type="OrthoDB" id="270970at2759"/>
<organism evidence="4">
    <name type="scientific">Lichtheimia ramosa</name>
    <dbReference type="NCBI Taxonomy" id="688394"/>
    <lineage>
        <taxon>Eukaryota</taxon>
        <taxon>Fungi</taxon>
        <taxon>Fungi incertae sedis</taxon>
        <taxon>Mucoromycota</taxon>
        <taxon>Mucoromycotina</taxon>
        <taxon>Mucoromycetes</taxon>
        <taxon>Mucorales</taxon>
        <taxon>Lichtheimiaceae</taxon>
        <taxon>Lichtheimia</taxon>
    </lineage>
</organism>
<dbReference type="SUPFAM" id="SSF49562">
    <property type="entry name" value="C2 domain (Calcium/lipid-binding domain, CaLB)"/>
    <property type="match status" value="1"/>
</dbReference>
<reference evidence="4" key="1">
    <citation type="journal article" date="2014" name="Genome Announc.">
        <title>De novo whole-genome sequence and genome annotation of Lichtheimia ramosa.</title>
        <authorList>
            <person name="Linde J."/>
            <person name="Schwartze V."/>
            <person name="Binder U."/>
            <person name="Lass-Florl C."/>
            <person name="Voigt K."/>
            <person name="Horn F."/>
        </authorList>
    </citation>
    <scope>NUCLEOTIDE SEQUENCE</scope>
    <source>
        <strain evidence="4">JMRC FSU:6197</strain>
    </source>
</reference>
<dbReference type="AlphaFoldDB" id="A0A077WID4"/>
<dbReference type="EMBL" id="LK023324">
    <property type="protein sequence ID" value="CDS07481.1"/>
    <property type="molecule type" value="Genomic_DNA"/>
</dbReference>
<gene>
    <name evidence="4" type="ORF">LRAMOSA01430</name>
</gene>
<proteinExistence type="predicted"/>
<sequence>MLSEGTLKVIVHSARHLANVEHAGGENDPYVKLSLTHEGEESYQRTTVKDDAGAQASWDETFEFAYNGEPNLYIEVMDQETGVDELIGFAAIPLAQAPVSGIFDIFTVKGEIAGAVHISINDDGSSEPVPGTSFVDEEHQEVAKKLRNKAIAGDVAEGLLAAGLAVGAGFLGKKLFDEYKAKKAEEEA</sequence>
<feature type="domain" description="C2" evidence="3">
    <location>
        <begin position="1"/>
        <end position="107"/>
    </location>
</feature>
<dbReference type="PANTHER" id="PTHR46502:SF2">
    <property type="entry name" value="16 KDA PHLOEM PROTEIN 2"/>
    <property type="match status" value="1"/>
</dbReference>
<accession>A0A077WID4</accession>
<dbReference type="InterPro" id="IPR000008">
    <property type="entry name" value="C2_dom"/>
</dbReference>
<evidence type="ECO:0000256" key="1">
    <source>
        <dbReference type="ARBA" id="ARBA00022723"/>
    </source>
</evidence>
<dbReference type="SMART" id="SM00239">
    <property type="entry name" value="C2"/>
    <property type="match status" value="1"/>
</dbReference>
<dbReference type="InterPro" id="IPR035892">
    <property type="entry name" value="C2_domain_sf"/>
</dbReference>
<dbReference type="CDD" id="cd00030">
    <property type="entry name" value="C2"/>
    <property type="match status" value="1"/>
</dbReference>
<name>A0A077WID4_9FUNG</name>
<dbReference type="Gene3D" id="2.60.40.150">
    <property type="entry name" value="C2 domain"/>
    <property type="match status" value="1"/>
</dbReference>
<evidence type="ECO:0000313" key="4">
    <source>
        <dbReference type="EMBL" id="CDS07481.1"/>
    </source>
</evidence>
<dbReference type="GO" id="GO:0046872">
    <property type="term" value="F:metal ion binding"/>
    <property type="evidence" value="ECO:0007669"/>
    <property type="project" value="UniProtKB-KW"/>
</dbReference>
<dbReference type="PROSITE" id="PS50004">
    <property type="entry name" value="C2"/>
    <property type="match status" value="1"/>
</dbReference>
<dbReference type="PANTHER" id="PTHR46502">
    <property type="entry name" value="C2 DOMAIN-CONTAINING"/>
    <property type="match status" value="1"/>
</dbReference>
<keyword evidence="2" id="KW-0106">Calcium</keyword>
<protein>
    <recommendedName>
        <fullName evidence="3">C2 domain-containing protein</fullName>
    </recommendedName>
</protein>
<dbReference type="Pfam" id="PF00168">
    <property type="entry name" value="C2"/>
    <property type="match status" value="1"/>
</dbReference>